<name>S7RGB5_GLOTA</name>
<dbReference type="AlphaFoldDB" id="S7RGB5"/>
<dbReference type="EMBL" id="KB469310">
    <property type="protein sequence ID" value="EPQ51569.1"/>
    <property type="molecule type" value="Genomic_DNA"/>
</dbReference>
<protein>
    <submittedName>
        <fullName evidence="2">Uncharacterized protein</fullName>
    </submittedName>
</protein>
<dbReference type="RefSeq" id="XP_007870023.1">
    <property type="nucleotide sequence ID" value="XM_007871832.1"/>
</dbReference>
<dbReference type="KEGG" id="gtr:GLOTRDRAFT_112408"/>
<dbReference type="HOGENOM" id="CLU_2622261_0_0_1"/>
<sequence length="78" mass="9134">MVHDKGRWMMRRRPTRPSGQRVDTSRASNTAAKDMLAPWTVCGYEREMIQIKRQHPSCRVLWDHDASYAHVGRAAHFK</sequence>
<feature type="region of interest" description="Disordered" evidence="1">
    <location>
        <begin position="1"/>
        <end position="30"/>
    </location>
</feature>
<accession>S7RGB5</accession>
<evidence type="ECO:0000313" key="2">
    <source>
        <dbReference type="EMBL" id="EPQ51569.1"/>
    </source>
</evidence>
<proteinExistence type="predicted"/>
<reference evidence="2 3" key="1">
    <citation type="journal article" date="2012" name="Science">
        <title>The Paleozoic origin of enzymatic lignin decomposition reconstructed from 31 fungal genomes.</title>
        <authorList>
            <person name="Floudas D."/>
            <person name="Binder M."/>
            <person name="Riley R."/>
            <person name="Barry K."/>
            <person name="Blanchette R.A."/>
            <person name="Henrissat B."/>
            <person name="Martinez A.T."/>
            <person name="Otillar R."/>
            <person name="Spatafora J.W."/>
            <person name="Yadav J.S."/>
            <person name="Aerts A."/>
            <person name="Benoit I."/>
            <person name="Boyd A."/>
            <person name="Carlson A."/>
            <person name="Copeland A."/>
            <person name="Coutinho P.M."/>
            <person name="de Vries R.P."/>
            <person name="Ferreira P."/>
            <person name="Findley K."/>
            <person name="Foster B."/>
            <person name="Gaskell J."/>
            <person name="Glotzer D."/>
            <person name="Gorecki P."/>
            <person name="Heitman J."/>
            <person name="Hesse C."/>
            <person name="Hori C."/>
            <person name="Igarashi K."/>
            <person name="Jurgens J.A."/>
            <person name="Kallen N."/>
            <person name="Kersten P."/>
            <person name="Kohler A."/>
            <person name="Kuees U."/>
            <person name="Kumar T.K.A."/>
            <person name="Kuo A."/>
            <person name="LaButti K."/>
            <person name="Larrondo L.F."/>
            <person name="Lindquist E."/>
            <person name="Ling A."/>
            <person name="Lombard V."/>
            <person name="Lucas S."/>
            <person name="Lundell T."/>
            <person name="Martin R."/>
            <person name="McLaughlin D.J."/>
            <person name="Morgenstern I."/>
            <person name="Morin E."/>
            <person name="Murat C."/>
            <person name="Nagy L.G."/>
            <person name="Nolan M."/>
            <person name="Ohm R.A."/>
            <person name="Patyshakuliyeva A."/>
            <person name="Rokas A."/>
            <person name="Ruiz-Duenas F.J."/>
            <person name="Sabat G."/>
            <person name="Salamov A."/>
            <person name="Samejima M."/>
            <person name="Schmutz J."/>
            <person name="Slot J.C."/>
            <person name="St John F."/>
            <person name="Stenlid J."/>
            <person name="Sun H."/>
            <person name="Sun S."/>
            <person name="Syed K."/>
            <person name="Tsang A."/>
            <person name="Wiebenga A."/>
            <person name="Young D."/>
            <person name="Pisabarro A."/>
            <person name="Eastwood D.C."/>
            <person name="Martin F."/>
            <person name="Cullen D."/>
            <person name="Grigoriev I.V."/>
            <person name="Hibbett D.S."/>
        </authorList>
    </citation>
    <scope>NUCLEOTIDE SEQUENCE [LARGE SCALE GENOMIC DNA]</scope>
    <source>
        <strain evidence="2 3">ATCC 11539</strain>
    </source>
</reference>
<evidence type="ECO:0000256" key="1">
    <source>
        <dbReference type="SAM" id="MobiDB-lite"/>
    </source>
</evidence>
<organism evidence="2 3">
    <name type="scientific">Gloeophyllum trabeum (strain ATCC 11539 / FP-39264 / Madison 617)</name>
    <name type="common">Brown rot fungus</name>
    <dbReference type="NCBI Taxonomy" id="670483"/>
    <lineage>
        <taxon>Eukaryota</taxon>
        <taxon>Fungi</taxon>
        <taxon>Dikarya</taxon>
        <taxon>Basidiomycota</taxon>
        <taxon>Agaricomycotina</taxon>
        <taxon>Agaricomycetes</taxon>
        <taxon>Gloeophyllales</taxon>
        <taxon>Gloeophyllaceae</taxon>
        <taxon>Gloeophyllum</taxon>
    </lineage>
</organism>
<feature type="compositionally biased region" description="Polar residues" evidence="1">
    <location>
        <begin position="17"/>
        <end position="30"/>
    </location>
</feature>
<dbReference type="GeneID" id="19299544"/>
<keyword evidence="3" id="KW-1185">Reference proteome</keyword>
<evidence type="ECO:0000313" key="3">
    <source>
        <dbReference type="Proteomes" id="UP000030669"/>
    </source>
</evidence>
<gene>
    <name evidence="2" type="ORF">GLOTRDRAFT_112408</name>
</gene>
<dbReference type="Proteomes" id="UP000030669">
    <property type="component" value="Unassembled WGS sequence"/>
</dbReference>